<feature type="transmembrane region" description="Helical" evidence="8">
    <location>
        <begin position="127"/>
        <end position="147"/>
    </location>
</feature>
<feature type="compositionally biased region" description="Basic and acidic residues" evidence="7">
    <location>
        <begin position="11"/>
        <end position="23"/>
    </location>
</feature>
<dbReference type="Pfam" id="PF07690">
    <property type="entry name" value="MFS_1"/>
    <property type="match status" value="1"/>
</dbReference>
<reference evidence="10" key="1">
    <citation type="submission" date="2022-12" db="EMBL/GenBank/DDBJ databases">
        <authorList>
            <person name="Petersen C."/>
        </authorList>
    </citation>
    <scope>NUCLEOTIDE SEQUENCE</scope>
    <source>
        <strain evidence="10">IBT 35673</strain>
    </source>
</reference>
<comment type="subcellular location">
    <subcellularLocation>
        <location evidence="1">Membrane</location>
        <topology evidence="1">Multi-pass membrane protein</topology>
    </subcellularLocation>
</comment>
<comment type="similarity">
    <text evidence="6">Belongs to the major facilitator superfamily. Allantoate permease family.</text>
</comment>
<feature type="transmembrane region" description="Helical" evidence="8">
    <location>
        <begin position="319"/>
        <end position="343"/>
    </location>
</feature>
<feature type="transmembrane region" description="Helical" evidence="8">
    <location>
        <begin position="154"/>
        <end position="173"/>
    </location>
</feature>
<dbReference type="Gene3D" id="1.20.1250.20">
    <property type="entry name" value="MFS general substrate transporter like domains"/>
    <property type="match status" value="1"/>
</dbReference>
<feature type="region of interest" description="Disordered" evidence="7">
    <location>
        <begin position="1"/>
        <end position="54"/>
    </location>
</feature>
<evidence type="ECO:0000256" key="6">
    <source>
        <dbReference type="ARBA" id="ARBA00037968"/>
    </source>
</evidence>
<dbReference type="SUPFAM" id="SSF103473">
    <property type="entry name" value="MFS general substrate transporter"/>
    <property type="match status" value="1"/>
</dbReference>
<evidence type="ECO:0000256" key="8">
    <source>
        <dbReference type="SAM" id="Phobius"/>
    </source>
</evidence>
<feature type="transmembrane region" description="Helical" evidence="8">
    <location>
        <begin position="179"/>
        <end position="202"/>
    </location>
</feature>
<dbReference type="GO" id="GO:0022857">
    <property type="term" value="F:transmembrane transporter activity"/>
    <property type="evidence" value="ECO:0007669"/>
    <property type="project" value="InterPro"/>
</dbReference>
<keyword evidence="4 8" id="KW-1133">Transmembrane helix</keyword>
<feature type="transmembrane region" description="Helical" evidence="8">
    <location>
        <begin position="413"/>
        <end position="431"/>
    </location>
</feature>
<name>A0A9W9QJ97_PENBR</name>
<feature type="transmembrane region" description="Helical" evidence="8">
    <location>
        <begin position="477"/>
        <end position="498"/>
    </location>
</feature>
<reference evidence="10" key="2">
    <citation type="journal article" date="2023" name="IMA Fungus">
        <title>Comparative genomic study of the Penicillium genus elucidates a diverse pangenome and 15 lateral gene transfer events.</title>
        <authorList>
            <person name="Petersen C."/>
            <person name="Sorensen T."/>
            <person name="Nielsen M.R."/>
            <person name="Sondergaard T.E."/>
            <person name="Sorensen J.L."/>
            <person name="Fitzpatrick D.A."/>
            <person name="Frisvad J.C."/>
            <person name="Nielsen K.L."/>
        </authorList>
    </citation>
    <scope>NUCLEOTIDE SEQUENCE</scope>
    <source>
        <strain evidence="10">IBT 35673</strain>
    </source>
</reference>
<dbReference type="AlphaFoldDB" id="A0A9W9QJ97"/>
<dbReference type="PANTHER" id="PTHR43791">
    <property type="entry name" value="PERMEASE-RELATED"/>
    <property type="match status" value="1"/>
</dbReference>
<keyword evidence="2" id="KW-0813">Transport</keyword>
<dbReference type="PROSITE" id="PS50850">
    <property type="entry name" value="MFS"/>
    <property type="match status" value="1"/>
</dbReference>
<organism evidence="10 11">
    <name type="scientific">Penicillium brevicompactum</name>
    <dbReference type="NCBI Taxonomy" id="5074"/>
    <lineage>
        <taxon>Eukaryota</taxon>
        <taxon>Fungi</taxon>
        <taxon>Dikarya</taxon>
        <taxon>Ascomycota</taxon>
        <taxon>Pezizomycotina</taxon>
        <taxon>Eurotiomycetes</taxon>
        <taxon>Eurotiomycetidae</taxon>
        <taxon>Eurotiales</taxon>
        <taxon>Aspergillaceae</taxon>
        <taxon>Penicillium</taxon>
    </lineage>
</organism>
<feature type="transmembrane region" description="Helical" evidence="8">
    <location>
        <begin position="214"/>
        <end position="236"/>
    </location>
</feature>
<evidence type="ECO:0000256" key="2">
    <source>
        <dbReference type="ARBA" id="ARBA00022448"/>
    </source>
</evidence>
<feature type="transmembrane region" description="Helical" evidence="8">
    <location>
        <begin position="443"/>
        <end position="465"/>
    </location>
</feature>
<evidence type="ECO:0000313" key="11">
    <source>
        <dbReference type="Proteomes" id="UP001147695"/>
    </source>
</evidence>
<feature type="transmembrane region" description="Helical" evidence="8">
    <location>
        <begin position="80"/>
        <end position="98"/>
    </location>
</feature>
<dbReference type="FunFam" id="1.20.1250.20:FF:000065">
    <property type="entry name" value="Putative MFS pantothenate transporter"/>
    <property type="match status" value="1"/>
</dbReference>
<feature type="transmembrane region" description="Helical" evidence="8">
    <location>
        <begin position="248"/>
        <end position="270"/>
    </location>
</feature>
<evidence type="ECO:0000256" key="7">
    <source>
        <dbReference type="SAM" id="MobiDB-lite"/>
    </source>
</evidence>
<dbReference type="GO" id="GO:0016020">
    <property type="term" value="C:membrane"/>
    <property type="evidence" value="ECO:0007669"/>
    <property type="project" value="UniProtKB-SubCell"/>
</dbReference>
<evidence type="ECO:0000256" key="4">
    <source>
        <dbReference type="ARBA" id="ARBA00022989"/>
    </source>
</evidence>
<dbReference type="InterPro" id="IPR020846">
    <property type="entry name" value="MFS_dom"/>
</dbReference>
<dbReference type="InterPro" id="IPR036259">
    <property type="entry name" value="MFS_trans_sf"/>
</dbReference>
<evidence type="ECO:0000256" key="5">
    <source>
        <dbReference type="ARBA" id="ARBA00023136"/>
    </source>
</evidence>
<keyword evidence="5 8" id="KW-0472">Membrane</keyword>
<accession>A0A9W9QJ97</accession>
<dbReference type="InterPro" id="IPR011701">
    <property type="entry name" value="MFS"/>
</dbReference>
<gene>
    <name evidence="10" type="ORF">N7452_005664</name>
</gene>
<feature type="transmembrane region" description="Helical" evidence="8">
    <location>
        <begin position="355"/>
        <end position="374"/>
    </location>
</feature>
<keyword evidence="3 8" id="KW-0812">Transmembrane</keyword>
<dbReference type="PANTHER" id="PTHR43791:SF39">
    <property type="entry name" value="TRANSPORTER LIZ1_SEO1, PUTATIVE (AFU_ORTHOLOGUE AFUA_3G00980)-RELATED"/>
    <property type="match status" value="1"/>
</dbReference>
<comment type="caution">
    <text evidence="10">The sequence shown here is derived from an EMBL/GenBank/DDBJ whole genome shotgun (WGS) entry which is preliminary data.</text>
</comment>
<sequence length="515" mass="57278">MAPTENWPRLVDAHITEKKEKSGSPKMVHSPTSKQPDHATTVIDSNSQDDVPVSKSAKRTFRSFIWDTDSHLKSPEEKRLLLKLDAAILSIGCLGFFMKYLDQGNLSNAYVSGLQEALSMYGNEYTYAQTVYTVAYAAMQIPSTIIVQRVRPSIWLAAMEVGWAIFTFAQAGMNNVGELYAFRFLVGFFESSFFPVLLYVLGSWYTKTELAKRVALFHMTAPLGSAFGGYLQAAVYKNMNGAHGLAGWRWLYLICGCMTLPVGIATYFLLPDTPHTTRVWFLSKRERELAQERVLKAGKAAPVKITLHTFKKILGSWKWYAFVLGYVLYGSSCGASSYFGIWLKSEGFSVVDRNLIPTGTSLISAACVVLWGFLSDYTDTKSFTDKCVSRQIFGLLPNGILAFWPESLRLKEFAFLTVAVQLMTAVFYTWANEVCAGDNEERAVVVSSMNGFQYAVAAWLPIVIFPQTMAPTFRYGFPATFGLVIAAIISVIGIQVLVKIKGIGVSQSEDDRETE</sequence>
<evidence type="ECO:0000313" key="10">
    <source>
        <dbReference type="EMBL" id="KAJ5338936.1"/>
    </source>
</evidence>
<proteinExistence type="inferred from homology"/>
<dbReference type="Proteomes" id="UP001147695">
    <property type="component" value="Unassembled WGS sequence"/>
</dbReference>
<protein>
    <recommendedName>
        <fullName evidence="9">Major facilitator superfamily (MFS) profile domain-containing protein</fullName>
    </recommendedName>
</protein>
<evidence type="ECO:0000256" key="3">
    <source>
        <dbReference type="ARBA" id="ARBA00022692"/>
    </source>
</evidence>
<evidence type="ECO:0000259" key="9">
    <source>
        <dbReference type="PROSITE" id="PS50850"/>
    </source>
</evidence>
<evidence type="ECO:0000256" key="1">
    <source>
        <dbReference type="ARBA" id="ARBA00004141"/>
    </source>
</evidence>
<dbReference type="EMBL" id="JAPZBQ010000003">
    <property type="protein sequence ID" value="KAJ5338936.1"/>
    <property type="molecule type" value="Genomic_DNA"/>
</dbReference>
<feature type="domain" description="Major facilitator superfamily (MFS) profile" evidence="9">
    <location>
        <begin position="88"/>
        <end position="505"/>
    </location>
</feature>